<feature type="region of interest" description="Disordered" evidence="1">
    <location>
        <begin position="190"/>
        <end position="229"/>
    </location>
</feature>
<organism evidence="2 3">
    <name type="scientific">Yoonia vestfoldensis</name>
    <dbReference type="NCBI Taxonomy" id="245188"/>
    <lineage>
        <taxon>Bacteria</taxon>
        <taxon>Pseudomonadati</taxon>
        <taxon>Pseudomonadota</taxon>
        <taxon>Alphaproteobacteria</taxon>
        <taxon>Rhodobacterales</taxon>
        <taxon>Paracoccaceae</taxon>
        <taxon>Yoonia</taxon>
    </lineage>
</organism>
<feature type="compositionally biased region" description="Low complexity" evidence="1">
    <location>
        <begin position="195"/>
        <end position="207"/>
    </location>
</feature>
<keyword evidence="3" id="KW-1185">Reference proteome</keyword>
<dbReference type="RefSeq" id="WP_087207142.1">
    <property type="nucleotide sequence ID" value="NZ_CP021431.1"/>
</dbReference>
<evidence type="ECO:0000313" key="3">
    <source>
        <dbReference type="Proteomes" id="UP000195273"/>
    </source>
</evidence>
<evidence type="ECO:0000256" key="1">
    <source>
        <dbReference type="SAM" id="MobiDB-lite"/>
    </source>
</evidence>
<evidence type="ECO:0000313" key="2">
    <source>
        <dbReference type="EMBL" id="ARU00827.1"/>
    </source>
</evidence>
<dbReference type="Pfam" id="PF07310">
    <property type="entry name" value="PAS_5"/>
    <property type="match status" value="1"/>
</dbReference>
<protein>
    <submittedName>
        <fullName evidence="2">PAS domain protein</fullName>
    </submittedName>
</protein>
<dbReference type="KEGG" id="lvs:LOKVESSMR4R_01511"/>
<reference evidence="2 3" key="1">
    <citation type="submission" date="2017-05" db="EMBL/GenBank/DDBJ databases">
        <title>Genome Sequence of Loktanella vestfoldensis Strain SMR4r Isolated from a Culture of the Diatom Skeletonema marinoi.</title>
        <authorList>
            <person name="Topel M."/>
            <person name="Pinder M.I.M."/>
            <person name="Johansson O.N."/>
            <person name="Kourtchenko O."/>
            <person name="Godhe A."/>
            <person name="Clarke A.K."/>
        </authorList>
    </citation>
    <scope>NUCLEOTIDE SEQUENCE [LARGE SCALE GENOMIC DNA]</scope>
    <source>
        <strain evidence="2 3">SMR4r</strain>
    </source>
</reference>
<dbReference type="EMBL" id="CP021431">
    <property type="protein sequence ID" value="ARU00827.1"/>
    <property type="molecule type" value="Genomic_DNA"/>
</dbReference>
<gene>
    <name evidence="2" type="ORF">LOKVESSMR4R_01511</name>
</gene>
<dbReference type="InterPro" id="IPR009922">
    <property type="entry name" value="DUF1457"/>
</dbReference>
<dbReference type="Proteomes" id="UP000195273">
    <property type="component" value="Chromosome"/>
</dbReference>
<sequence>MSIHHDSSGHGHHGLPGAGHPVLRNLETYWQSLRHARHIPARNDIAPHGIDAALPYAFILQRVAPGVARMRVAGQKIHNLLCMDARGMPISVLFAPDSRDQLRDLVETAFAQPAIVAASLISPAQRFRPALSATILLLPLRDEKDQTSRILGALVSDGDNDDRPRRFDLAPGRALRIERLAITLASSQKLPDPVPVTAPVSAPVTASGAGPSQRPDAERPALRLVVDNS</sequence>
<name>A0A1Y0EB18_9RHOB</name>
<dbReference type="OrthoDB" id="8478628at2"/>
<accession>A0A1Y0EB18</accession>
<dbReference type="AlphaFoldDB" id="A0A1Y0EB18"/>
<proteinExistence type="predicted"/>